<dbReference type="GO" id="GO:0016887">
    <property type="term" value="F:ATP hydrolysis activity"/>
    <property type="evidence" value="ECO:0007669"/>
    <property type="project" value="RHEA"/>
</dbReference>
<evidence type="ECO:0000256" key="10">
    <source>
        <dbReference type="ARBA" id="ARBA00023235"/>
    </source>
</evidence>
<dbReference type="GO" id="GO:0004527">
    <property type="term" value="F:exonuclease activity"/>
    <property type="evidence" value="ECO:0007669"/>
    <property type="project" value="UniProtKB-KW"/>
</dbReference>
<evidence type="ECO:0000256" key="5">
    <source>
        <dbReference type="ARBA" id="ARBA00022806"/>
    </source>
</evidence>
<organism evidence="17 18">
    <name type="scientific">Euzebyella marina</name>
    <dbReference type="NCBI Taxonomy" id="1761453"/>
    <lineage>
        <taxon>Bacteria</taxon>
        <taxon>Pseudomonadati</taxon>
        <taxon>Bacteroidota</taxon>
        <taxon>Flavobacteriia</taxon>
        <taxon>Flavobacteriales</taxon>
        <taxon>Flavobacteriaceae</taxon>
        <taxon>Euzebyella</taxon>
    </lineage>
</organism>
<evidence type="ECO:0000256" key="13">
    <source>
        <dbReference type="ARBA" id="ARBA00048988"/>
    </source>
</evidence>
<keyword evidence="1" id="KW-0540">Nuclease</keyword>
<accession>A0A3G2L146</accession>
<evidence type="ECO:0000256" key="2">
    <source>
        <dbReference type="ARBA" id="ARBA00022741"/>
    </source>
</evidence>
<sequence length="1039" mass="119576">MHDNSYKIYNASAGSGKTFTLAKEYLKIVLGAKGGFRRILAITFTNKAVNEMKTRILDSLQSFSENSTSDDSSALFKEVRASLNINEQELRERAKTTLKSILHNYAFFDISTIDKFTHRIIRTFAKDLGIPQNFEVVLEIDLLLDEAVSRLLQKAGVDKKLTQVLLDFALEKIDDDKSWDIGQDLYKMGMLMFNENHASHLEGLRNKNIDDFLKLKSILWAEQQRIGDLLVSIANEILTRIEENQLEFSDFTRGYFPKFISDIAQGNLNINFDAGWKQNFETTVLYNKSASDNVKQTLDALHPHLTVLFSAIKQNFYRQQFLKNAYGNLVPLTVLNALRNEVKQIQKERDLLLISEFNMLISKEIKNQPAPFIYERLGEKYRHYFIDEFQDTSQAQWNNLIPLIGNALESQDYKGQTGSLFLVGDAKQAIYRWRGGRAEQFLNLVGLRQNPFVVPPETFNLPVNYRSHEEVINFNNSFFTSTSPLLNNTVFKTLFVEGNKQLTNTKTGGVVQLTFLEKDDENDISSLYCDETLNKIIAIVSSGHAYHDICILVRSNKDGVLLAEFLTEKQIPTISSESLLLSSSDKVRFLVNLLQFAIHSENKGTAFEILDFLAPSDKNKHRFIYENLESVNDLLKERYDFDLDKLTRISVYDGIEWAVRQFSLIEGSDAYLSFFLEEIFDIENSDGPGVYTFLENWEKRKDRLSVTMSQNINAVQIMTVHKSKGLEFPFVIFPFANENIYKRVGGKKMWLPLPSESFNGFKEVLVNEKKELINYSSEAEKLFLEEEHMMELDSFNVLYVALTRAIKGLFVITEKDLTSSGDHKAEFYSGLFIHFLKEREIWANELNEYTFGQLERVDPKEVPQLSKQDEVLFTYTSKEREAFKILTQSGALWDTEREEAIERGNRLHHILGFIDTKEDIHSAIEQSVVRGIIAIDEKNLFIDDLNRILNHSEIAPYFTHDCVIKNEQDVVTPSGAILRPDRIVIKNNTATIIDYKTGKRNPRYVEQLYKYSDAIESMGYEISKRLLIYINDSITLESV</sequence>
<gene>
    <name evidence="17" type="ORF">D1013_00555</name>
</gene>
<evidence type="ECO:0000256" key="7">
    <source>
        <dbReference type="ARBA" id="ARBA00022840"/>
    </source>
</evidence>
<dbReference type="SUPFAM" id="SSF52540">
    <property type="entry name" value="P-loop containing nucleoside triphosphate hydrolases"/>
    <property type="match status" value="1"/>
</dbReference>
<evidence type="ECO:0000259" key="16">
    <source>
        <dbReference type="PROSITE" id="PS51217"/>
    </source>
</evidence>
<dbReference type="Gene3D" id="3.90.320.10">
    <property type="match status" value="1"/>
</dbReference>
<comment type="catalytic activity">
    <reaction evidence="11">
        <text>Couples ATP hydrolysis with the unwinding of duplex DNA by translocating in the 3'-5' direction.</text>
        <dbReference type="EC" id="5.6.2.4"/>
    </reaction>
</comment>
<dbReference type="InterPro" id="IPR000212">
    <property type="entry name" value="DNA_helicase_UvrD/REP"/>
</dbReference>
<dbReference type="GO" id="GO:0043138">
    <property type="term" value="F:3'-5' DNA helicase activity"/>
    <property type="evidence" value="ECO:0007669"/>
    <property type="project" value="UniProtKB-EC"/>
</dbReference>
<dbReference type="InterPro" id="IPR027417">
    <property type="entry name" value="P-loop_NTPase"/>
</dbReference>
<evidence type="ECO:0000256" key="9">
    <source>
        <dbReference type="ARBA" id="ARBA00023204"/>
    </source>
</evidence>
<dbReference type="GO" id="GO:0003677">
    <property type="term" value="F:DNA binding"/>
    <property type="evidence" value="ECO:0007669"/>
    <property type="project" value="UniProtKB-KW"/>
</dbReference>
<dbReference type="GO" id="GO:0005524">
    <property type="term" value="F:ATP binding"/>
    <property type="evidence" value="ECO:0007669"/>
    <property type="project" value="UniProtKB-UniRule"/>
</dbReference>
<evidence type="ECO:0000256" key="4">
    <source>
        <dbReference type="ARBA" id="ARBA00022801"/>
    </source>
</evidence>
<dbReference type="PANTHER" id="PTHR11070">
    <property type="entry name" value="UVRD / RECB / PCRA DNA HELICASE FAMILY MEMBER"/>
    <property type="match status" value="1"/>
</dbReference>
<comment type="catalytic activity">
    <reaction evidence="13">
        <text>ATP + H2O = ADP + phosphate + H(+)</text>
        <dbReference type="Rhea" id="RHEA:13065"/>
        <dbReference type="ChEBI" id="CHEBI:15377"/>
        <dbReference type="ChEBI" id="CHEBI:15378"/>
        <dbReference type="ChEBI" id="CHEBI:30616"/>
        <dbReference type="ChEBI" id="CHEBI:43474"/>
        <dbReference type="ChEBI" id="CHEBI:456216"/>
        <dbReference type="EC" id="5.6.2.4"/>
    </reaction>
</comment>
<keyword evidence="7 14" id="KW-0067">ATP-binding</keyword>
<dbReference type="InterPro" id="IPR011604">
    <property type="entry name" value="PDDEXK-like_dom_sf"/>
</dbReference>
<dbReference type="EMBL" id="CP032050">
    <property type="protein sequence ID" value="AYN65974.1"/>
    <property type="molecule type" value="Genomic_DNA"/>
</dbReference>
<dbReference type="AlphaFoldDB" id="A0A3G2L146"/>
<keyword evidence="5 14" id="KW-0347">Helicase</keyword>
<keyword evidence="4 14" id="KW-0378">Hydrolase</keyword>
<dbReference type="InterPro" id="IPR014017">
    <property type="entry name" value="DNA_helicase_UvrD-like_C"/>
</dbReference>
<keyword evidence="2 14" id="KW-0547">Nucleotide-binding</keyword>
<name>A0A3G2L146_9FLAO</name>
<evidence type="ECO:0000313" key="18">
    <source>
        <dbReference type="Proteomes" id="UP000276309"/>
    </source>
</evidence>
<dbReference type="PANTHER" id="PTHR11070:SF67">
    <property type="entry name" value="DNA 3'-5' HELICASE"/>
    <property type="match status" value="1"/>
</dbReference>
<dbReference type="Proteomes" id="UP000276309">
    <property type="component" value="Chromosome"/>
</dbReference>
<dbReference type="Pfam" id="PF00580">
    <property type="entry name" value="UvrD-helicase"/>
    <property type="match status" value="1"/>
</dbReference>
<keyword evidence="18" id="KW-1185">Reference proteome</keyword>
<keyword evidence="8" id="KW-0238">DNA-binding</keyword>
<keyword evidence="3" id="KW-0227">DNA damage</keyword>
<keyword evidence="9" id="KW-0234">DNA repair</keyword>
<dbReference type="PROSITE" id="PS51217">
    <property type="entry name" value="UVRD_HELICASE_CTER"/>
    <property type="match status" value="1"/>
</dbReference>
<reference evidence="17 18" key="1">
    <citation type="submission" date="2018-08" db="EMBL/GenBank/DDBJ databases">
        <title>The reduced genetic potential of extracellular carbohydrate catabolism in Euzebyella marina RN62, a Flavobacteriia bacterium isolated from the hadal water.</title>
        <authorList>
            <person name="Xue C."/>
        </authorList>
    </citation>
    <scope>NUCLEOTIDE SEQUENCE [LARGE SCALE GENOMIC DNA]</scope>
    <source>
        <strain evidence="17 18">RN62</strain>
    </source>
</reference>
<evidence type="ECO:0000256" key="3">
    <source>
        <dbReference type="ARBA" id="ARBA00022763"/>
    </source>
</evidence>
<proteinExistence type="predicted"/>
<evidence type="ECO:0000256" key="6">
    <source>
        <dbReference type="ARBA" id="ARBA00022839"/>
    </source>
</evidence>
<protein>
    <recommendedName>
        <fullName evidence="12">DNA 3'-5' helicase</fullName>
        <ecNumber evidence="12">5.6.2.4</ecNumber>
    </recommendedName>
</protein>
<feature type="domain" description="UvrD-like helicase ATP-binding" evidence="15">
    <location>
        <begin position="1"/>
        <end position="468"/>
    </location>
</feature>
<evidence type="ECO:0000259" key="15">
    <source>
        <dbReference type="PROSITE" id="PS51198"/>
    </source>
</evidence>
<evidence type="ECO:0000256" key="12">
    <source>
        <dbReference type="ARBA" id="ARBA00034808"/>
    </source>
</evidence>
<dbReference type="Pfam" id="PF13361">
    <property type="entry name" value="UvrD_C"/>
    <property type="match status" value="2"/>
</dbReference>
<feature type="domain" description="UvrD-like helicase C-terminal" evidence="16">
    <location>
        <begin position="481"/>
        <end position="725"/>
    </location>
</feature>
<keyword evidence="6" id="KW-0269">Exonuclease</keyword>
<dbReference type="OrthoDB" id="9810135at2"/>
<feature type="binding site" evidence="14">
    <location>
        <begin position="11"/>
        <end position="18"/>
    </location>
    <ligand>
        <name>ATP</name>
        <dbReference type="ChEBI" id="CHEBI:30616"/>
    </ligand>
</feature>
<dbReference type="Gene3D" id="3.40.50.300">
    <property type="entry name" value="P-loop containing nucleotide triphosphate hydrolases"/>
    <property type="match status" value="4"/>
</dbReference>
<dbReference type="PROSITE" id="PS51198">
    <property type="entry name" value="UVRD_HELICASE_ATP_BIND"/>
    <property type="match status" value="1"/>
</dbReference>
<evidence type="ECO:0000256" key="1">
    <source>
        <dbReference type="ARBA" id="ARBA00022722"/>
    </source>
</evidence>
<evidence type="ECO:0000256" key="8">
    <source>
        <dbReference type="ARBA" id="ARBA00023125"/>
    </source>
</evidence>
<evidence type="ECO:0000313" key="17">
    <source>
        <dbReference type="EMBL" id="AYN65974.1"/>
    </source>
</evidence>
<dbReference type="RefSeq" id="WP_121847029.1">
    <property type="nucleotide sequence ID" value="NZ_CP032050.1"/>
</dbReference>
<dbReference type="GO" id="GO:0005829">
    <property type="term" value="C:cytosol"/>
    <property type="evidence" value="ECO:0007669"/>
    <property type="project" value="TreeGrafter"/>
</dbReference>
<dbReference type="KEGG" id="emar:D1013_00555"/>
<dbReference type="EC" id="5.6.2.4" evidence="12"/>
<keyword evidence="10" id="KW-0413">Isomerase</keyword>
<evidence type="ECO:0000256" key="14">
    <source>
        <dbReference type="PROSITE-ProRule" id="PRU00560"/>
    </source>
</evidence>
<dbReference type="GO" id="GO:0000725">
    <property type="term" value="P:recombinational repair"/>
    <property type="evidence" value="ECO:0007669"/>
    <property type="project" value="TreeGrafter"/>
</dbReference>
<evidence type="ECO:0000256" key="11">
    <source>
        <dbReference type="ARBA" id="ARBA00034617"/>
    </source>
</evidence>
<dbReference type="InterPro" id="IPR014016">
    <property type="entry name" value="UvrD-like_ATP-bd"/>
</dbReference>